<reference evidence="3 4" key="1">
    <citation type="submission" date="2018-10" db="EMBL/GenBank/DDBJ databases">
        <title>Natronolimnobius sp. XQ-INN 246 isolated from Inner Mongolia Autonomous Region of China.</title>
        <authorList>
            <person name="Xue Q."/>
        </authorList>
    </citation>
    <scope>NUCLEOTIDE SEQUENCE [LARGE SCALE GENOMIC DNA]</scope>
    <source>
        <strain evidence="3 4">XQ-INN 246</strain>
    </source>
</reference>
<feature type="compositionally biased region" description="Polar residues" evidence="2">
    <location>
        <begin position="38"/>
        <end position="61"/>
    </location>
</feature>
<dbReference type="EMBL" id="RBZW01000027">
    <property type="protein sequence ID" value="THE64739.1"/>
    <property type="molecule type" value="Genomic_DNA"/>
</dbReference>
<accession>A0A4S3TKS1</accession>
<protein>
    <submittedName>
        <fullName evidence="3">Uncharacterized protein</fullName>
    </submittedName>
</protein>
<feature type="coiled-coil region" evidence="1">
    <location>
        <begin position="83"/>
        <end position="113"/>
    </location>
</feature>
<dbReference type="RefSeq" id="WP_141464849.1">
    <property type="nucleotide sequence ID" value="NZ_RBZW01000027.1"/>
</dbReference>
<sequence length="183" mass="19249">MQPYSTADRRQFLVMTGVGAAGLAGCTEQSERDAESGPQPTSGNEQATQSDPTPSTGNDIRTVSVIVQPDPTALREAQANVSTALEEGEIDRAEAEQELAEREQELIAAAIEDASDFIDRSGAQHRDTVESEGTLLVDGPSGTVLDLLEMPAISAILSPERFEAAQQRVAGDGDNEALPIGQG</sequence>
<gene>
    <name evidence="3" type="ORF">D8Y22_11560</name>
</gene>
<dbReference type="OrthoDB" id="206444at2157"/>
<dbReference type="Proteomes" id="UP000318864">
    <property type="component" value="Unassembled WGS sequence"/>
</dbReference>
<feature type="region of interest" description="Disordered" evidence="2">
    <location>
        <begin position="24"/>
        <end position="63"/>
    </location>
</feature>
<evidence type="ECO:0000313" key="4">
    <source>
        <dbReference type="Proteomes" id="UP000318864"/>
    </source>
</evidence>
<proteinExistence type="predicted"/>
<evidence type="ECO:0000256" key="2">
    <source>
        <dbReference type="SAM" id="MobiDB-lite"/>
    </source>
</evidence>
<dbReference type="AlphaFoldDB" id="A0A4S3TKS1"/>
<keyword evidence="4" id="KW-1185">Reference proteome</keyword>
<evidence type="ECO:0000313" key="3">
    <source>
        <dbReference type="EMBL" id="THE64739.1"/>
    </source>
</evidence>
<evidence type="ECO:0000256" key="1">
    <source>
        <dbReference type="SAM" id="Coils"/>
    </source>
</evidence>
<name>A0A4S3TKS1_9EURY</name>
<keyword evidence="1" id="KW-0175">Coiled coil</keyword>
<comment type="caution">
    <text evidence="3">The sequence shown here is derived from an EMBL/GenBank/DDBJ whole genome shotgun (WGS) entry which is preliminary data.</text>
</comment>
<organism evidence="3 4">
    <name type="scientific">Salinadaptatus halalkaliphilus</name>
    <dbReference type="NCBI Taxonomy" id="2419781"/>
    <lineage>
        <taxon>Archaea</taxon>
        <taxon>Methanobacteriati</taxon>
        <taxon>Methanobacteriota</taxon>
        <taxon>Stenosarchaea group</taxon>
        <taxon>Halobacteria</taxon>
        <taxon>Halobacteriales</taxon>
        <taxon>Natrialbaceae</taxon>
        <taxon>Salinadaptatus</taxon>
    </lineage>
</organism>